<comment type="caution">
    <text evidence="9">The sequence shown here is derived from an EMBL/GenBank/DDBJ whole genome shotgun (WGS) entry which is preliminary data.</text>
</comment>
<keyword evidence="10" id="KW-1185">Reference proteome</keyword>
<feature type="compositionally biased region" description="Polar residues" evidence="8">
    <location>
        <begin position="31"/>
        <end position="43"/>
    </location>
</feature>
<keyword evidence="4" id="KW-0689">Ribosomal protein</keyword>
<evidence type="ECO:0000256" key="3">
    <source>
        <dbReference type="ARBA" id="ARBA00022946"/>
    </source>
</evidence>
<dbReference type="PANTHER" id="PTHR13450:SF4">
    <property type="entry name" value="LARGE RIBOSOMAL SUBUNIT PROTEIN ML42"/>
    <property type="match status" value="1"/>
</dbReference>
<dbReference type="GO" id="GO:0005762">
    <property type="term" value="C:mitochondrial large ribosomal subunit"/>
    <property type="evidence" value="ECO:0007669"/>
    <property type="project" value="TreeGrafter"/>
</dbReference>
<evidence type="ECO:0000256" key="8">
    <source>
        <dbReference type="SAM" id="MobiDB-lite"/>
    </source>
</evidence>
<reference evidence="9" key="1">
    <citation type="submission" date="2019-08" db="EMBL/GenBank/DDBJ databases">
        <title>The improved chromosome-level genome for the pearl oyster Pinctada fucata martensii using PacBio sequencing and Hi-C.</title>
        <authorList>
            <person name="Zheng Z."/>
        </authorList>
    </citation>
    <scope>NUCLEOTIDE SEQUENCE</scope>
    <source>
        <strain evidence="9">ZZ-2019</strain>
        <tissue evidence="9">Adductor muscle</tissue>
    </source>
</reference>
<evidence type="ECO:0000256" key="7">
    <source>
        <dbReference type="ARBA" id="ARBA00035189"/>
    </source>
</evidence>
<dbReference type="Proteomes" id="UP001186944">
    <property type="component" value="Unassembled WGS sequence"/>
</dbReference>
<evidence type="ECO:0000256" key="4">
    <source>
        <dbReference type="ARBA" id="ARBA00022980"/>
    </source>
</evidence>
<proteinExistence type="inferred from homology"/>
<dbReference type="PANTHER" id="PTHR13450">
    <property type="entry name" value="MITOCHONDRIAL 39S RIBOSOMAL PROTEIN L42"/>
    <property type="match status" value="1"/>
</dbReference>
<keyword evidence="3" id="KW-0809">Transit peptide</keyword>
<comment type="subcellular location">
    <subcellularLocation>
        <location evidence="1">Mitochondrion</location>
    </subcellularLocation>
</comment>
<dbReference type="AlphaFoldDB" id="A0AA88YP94"/>
<feature type="region of interest" description="Disordered" evidence="8">
    <location>
        <begin position="1"/>
        <end position="56"/>
    </location>
</feature>
<sequence>MNMRQTKRSENKKNKEETSKQPRLCRHTIQRIANSPIHSQSDGTENEPNRTPMVAMTPDDSTIVCWHPEPTFPYEYTKPLPTRKDKDLGMGDSVLKVEHHRDYMERYRTRGPSKKELAAMFYTSKHQWFPK</sequence>
<comment type="similarity">
    <text evidence="2">Belongs to the mitochondrion-specific ribosomal protein mL42 family.</text>
</comment>
<evidence type="ECO:0000256" key="1">
    <source>
        <dbReference type="ARBA" id="ARBA00004173"/>
    </source>
</evidence>
<protein>
    <recommendedName>
        <fullName evidence="7">Large ribosomal subunit protein mL42</fullName>
    </recommendedName>
</protein>
<evidence type="ECO:0000313" key="9">
    <source>
        <dbReference type="EMBL" id="KAK3103685.1"/>
    </source>
</evidence>
<feature type="compositionally biased region" description="Basic and acidic residues" evidence="8">
    <location>
        <begin position="7"/>
        <end position="20"/>
    </location>
</feature>
<evidence type="ECO:0000256" key="5">
    <source>
        <dbReference type="ARBA" id="ARBA00023128"/>
    </source>
</evidence>
<dbReference type="InterPro" id="IPR019346">
    <property type="entry name" value="Ribosomal_mL42"/>
</dbReference>
<accession>A0AA88YP94</accession>
<evidence type="ECO:0000256" key="2">
    <source>
        <dbReference type="ARBA" id="ARBA00005556"/>
    </source>
</evidence>
<keyword evidence="5" id="KW-0496">Mitochondrion</keyword>
<evidence type="ECO:0000256" key="6">
    <source>
        <dbReference type="ARBA" id="ARBA00023274"/>
    </source>
</evidence>
<name>A0AA88YP94_PINIB</name>
<keyword evidence="6" id="KW-0687">Ribonucleoprotein</keyword>
<dbReference type="Pfam" id="PF10210">
    <property type="entry name" value="MRP-S32"/>
    <property type="match status" value="1"/>
</dbReference>
<dbReference type="EMBL" id="VSWD01000005">
    <property type="protein sequence ID" value="KAK3103685.1"/>
    <property type="molecule type" value="Genomic_DNA"/>
</dbReference>
<evidence type="ECO:0000313" key="10">
    <source>
        <dbReference type="Proteomes" id="UP001186944"/>
    </source>
</evidence>
<gene>
    <name evidence="9" type="ORF">FSP39_021010</name>
</gene>
<organism evidence="9 10">
    <name type="scientific">Pinctada imbricata</name>
    <name type="common">Atlantic pearl-oyster</name>
    <name type="synonym">Pinctada martensii</name>
    <dbReference type="NCBI Taxonomy" id="66713"/>
    <lineage>
        <taxon>Eukaryota</taxon>
        <taxon>Metazoa</taxon>
        <taxon>Spiralia</taxon>
        <taxon>Lophotrochozoa</taxon>
        <taxon>Mollusca</taxon>
        <taxon>Bivalvia</taxon>
        <taxon>Autobranchia</taxon>
        <taxon>Pteriomorphia</taxon>
        <taxon>Pterioida</taxon>
        <taxon>Pterioidea</taxon>
        <taxon>Pteriidae</taxon>
        <taxon>Pinctada</taxon>
    </lineage>
</organism>